<feature type="domain" description="Ricin B lectin" evidence="2">
    <location>
        <begin position="808"/>
        <end position="927"/>
    </location>
</feature>
<protein>
    <submittedName>
        <fullName evidence="4">F5/8 type C domain-containing protein</fullName>
    </submittedName>
</protein>
<accession>A0A9P1D6L8</accession>
<feature type="region of interest" description="Disordered" evidence="1">
    <location>
        <begin position="1507"/>
        <end position="1543"/>
    </location>
</feature>
<reference evidence="3" key="1">
    <citation type="submission" date="2022-10" db="EMBL/GenBank/DDBJ databases">
        <authorList>
            <person name="Chen Y."/>
            <person name="Dougan E. K."/>
            <person name="Chan C."/>
            <person name="Rhodes N."/>
            <person name="Thang M."/>
        </authorList>
    </citation>
    <scope>NUCLEOTIDE SEQUENCE</scope>
</reference>
<dbReference type="EMBL" id="CAMXCT030003511">
    <property type="protein sequence ID" value="CAL4792161.1"/>
    <property type="molecule type" value="Genomic_DNA"/>
</dbReference>
<feature type="domain" description="Ricin B lectin" evidence="2">
    <location>
        <begin position="24"/>
        <end position="143"/>
    </location>
</feature>
<dbReference type="Proteomes" id="UP001152797">
    <property type="component" value="Unassembled WGS sequence"/>
</dbReference>
<keyword evidence="5" id="KW-1185">Reference proteome</keyword>
<evidence type="ECO:0000313" key="5">
    <source>
        <dbReference type="Proteomes" id="UP001152797"/>
    </source>
</evidence>
<dbReference type="OrthoDB" id="407749at2759"/>
<feature type="domain" description="Ricin B lectin" evidence="2">
    <location>
        <begin position="537"/>
        <end position="656"/>
    </location>
</feature>
<dbReference type="EMBL" id="CAMXCT010003511">
    <property type="protein sequence ID" value="CAI4004849.1"/>
    <property type="molecule type" value="Genomic_DNA"/>
</dbReference>
<dbReference type="EMBL" id="CAMXCT020003511">
    <property type="protein sequence ID" value="CAL1158224.1"/>
    <property type="molecule type" value="Genomic_DNA"/>
</dbReference>
<sequence length="1623" mass="171367">VLMRGAKPWGYFGLSAAAGVSAPYSFMLVSGGPAVREQCVVSSGHGLNAEPCLDAIVAGDGRDVFTFTSEGSLQTASGYCVRLAGDKLELEKCDSSTGVWEVSADGQVKQGNMCLAVDGSAVHALDCDEAASLGASNFFQVAVPAYDPKAVVAVRSLGELLRGSLARQGKLLKELQESLAGKVGEHFGVSQHELSSTAAASAEALAAFRKGTIRCHGWKTVLVQRWVRRLGKGSFTARRHLLGVNLHWSYAPAEVKVLMRGAKPWGYFGLSAAAGVSAPYSFMLVSGGPAVREQCVVSSGHGLTAEPCLDAIVAGDGRDVFTFTSEGSLQTASGYCVRLAGDKLELEKCDSSTGVWEVSADGQVKQGNMCLAVDGSAVHALDCDEAASLGASNFFQVAVPAYDPKAVVAVRSLGELLRGSLARQGKLLKELQESLAGKVGEHFGVSQHELSSTAAASAEALAAFRKGTIRCHGWKTVMGSDGPEDLEKAGSFTARRHLLGVNLHWSYAPAEVKVLMRGAKPWGYFGLSAAAGVSAPYSFMLVSGGPAVREQCVVSSGHGLNAEPCLDAIVAGDGRDVFTFTSEGSLQTASGYCVRLAGDKLELEKCDSSTGVWEVSADGQVKQGNMCLAVDGSAVHALDCDEAASLGASNFFQVAVPAYDPKAVVAVRSLGELLRGSLARQGKLLKELQESLAGKVGEHFGVSQHELSSTAAASAEALAAFRKVLGQPGVKNSGNFSYLNFVRFRALTLGIGALGSGGKAEGGKDRRHLLGVNLHWSYAPAEVKVLMRGAKPWGYFGLSAAAGVSAPYSFMLVSGGPAVREQCVVSSGHGLNAEPCLDAIVAGDGRDVFTFTSEGSLQTASGYCVRLAGDKLELEKCDSSTGVWEVSADGQVKQGNMCLAVDGSAVHALDCDEAASLGASNFFQVAVPAYDPKAVVAVRSLGELLRGSLARQGKLLKELQALLPKLATCKAKISLASLPNRIGPAWCQVALIQLRIGIFGMTPCCQPEGTIRCPGWKTVLVQCWVRRLGKGTFTARRHLLGVNLHWSYAPAEVKVLMRGAKPWGYFGLSAAAGVSAPYSFMLVSGGPAVREQCVVSSGIGPAWCQVALIQLRIGIFGMTPCCQPEGTIRCHGWKTVLVQCWVRRLGKGRFCNHIALRMNVWQEAWPERNCFLAGDKLELEKCDSSTGVWEVSADGQVKQGNMCLAVDGSAVHALDCDEAASLGASNFFQVAVPAYDPKAVVAVRSLGELLRGSLARQGKLLKELQALRQVRRAPYLPVGTGLPRPPARLCLPSVRKSALVGTTDSKDDPIEARARADTLPVRLASGKLGVQLVGTARASEDQERARLAGIWAGFARTLASSSASACDFSSTSAMSLRQLFLDRAPSTLRRHLSGWRLWVAFCSIHDLQPVAPPISALLDFLESLSVGALEDRGNARQRNALGVLSAMTFAAAKLSLESLQTLLREPMIQSWKKGDKWKRSTVKEAVLDSGWRLPLQRGVGCLVHERAGQESDTESDSSGSSSSSAALGDLDNQSDGGSENSLSDAVELEGPWLLNALSGVAHKAIHVDGDEDTVFLACRPSATLHAAFGKRLENPWFEERLAVLGRDYLGVGSGPRPGLPESG</sequence>
<evidence type="ECO:0000259" key="2">
    <source>
        <dbReference type="SMART" id="SM00458"/>
    </source>
</evidence>
<proteinExistence type="predicted"/>
<evidence type="ECO:0000313" key="4">
    <source>
        <dbReference type="EMBL" id="CAL4792161.1"/>
    </source>
</evidence>
<evidence type="ECO:0000313" key="3">
    <source>
        <dbReference type="EMBL" id="CAI4004849.1"/>
    </source>
</evidence>
<dbReference type="SUPFAM" id="SSF50370">
    <property type="entry name" value="Ricin B-like lectins"/>
    <property type="match status" value="4"/>
</dbReference>
<feature type="domain" description="Ricin B lectin" evidence="2">
    <location>
        <begin position="280"/>
        <end position="399"/>
    </location>
</feature>
<dbReference type="InterPro" id="IPR000772">
    <property type="entry name" value="Ricin_B_lectin"/>
</dbReference>
<dbReference type="Gene3D" id="2.80.10.50">
    <property type="match status" value="4"/>
</dbReference>
<feature type="compositionally biased region" description="Low complexity" evidence="1">
    <location>
        <begin position="1516"/>
        <end position="1531"/>
    </location>
</feature>
<gene>
    <name evidence="3" type="ORF">C1SCF055_LOCUS30618</name>
</gene>
<evidence type="ECO:0000256" key="1">
    <source>
        <dbReference type="SAM" id="MobiDB-lite"/>
    </source>
</evidence>
<feature type="compositionally biased region" description="Polar residues" evidence="1">
    <location>
        <begin position="1533"/>
        <end position="1543"/>
    </location>
</feature>
<feature type="non-terminal residue" evidence="3">
    <location>
        <position position="1"/>
    </location>
</feature>
<comment type="caution">
    <text evidence="3">The sequence shown here is derived from an EMBL/GenBank/DDBJ whole genome shotgun (WGS) entry which is preliminary data.</text>
</comment>
<dbReference type="SMART" id="SM00458">
    <property type="entry name" value="RICIN"/>
    <property type="match status" value="4"/>
</dbReference>
<reference evidence="4 5" key="2">
    <citation type="submission" date="2024-05" db="EMBL/GenBank/DDBJ databases">
        <authorList>
            <person name="Chen Y."/>
            <person name="Shah S."/>
            <person name="Dougan E. K."/>
            <person name="Thang M."/>
            <person name="Chan C."/>
        </authorList>
    </citation>
    <scope>NUCLEOTIDE SEQUENCE [LARGE SCALE GENOMIC DNA]</scope>
</reference>
<dbReference type="InterPro" id="IPR035992">
    <property type="entry name" value="Ricin_B-like_lectins"/>
</dbReference>
<organism evidence="3">
    <name type="scientific">Cladocopium goreaui</name>
    <dbReference type="NCBI Taxonomy" id="2562237"/>
    <lineage>
        <taxon>Eukaryota</taxon>
        <taxon>Sar</taxon>
        <taxon>Alveolata</taxon>
        <taxon>Dinophyceae</taxon>
        <taxon>Suessiales</taxon>
        <taxon>Symbiodiniaceae</taxon>
        <taxon>Cladocopium</taxon>
    </lineage>
</organism>
<name>A0A9P1D6L8_9DINO</name>